<protein>
    <recommendedName>
        <fullName evidence="4">GAF domain-containing protein</fullName>
    </recommendedName>
</protein>
<reference evidence="2 3" key="1">
    <citation type="journal article" date="2016" name="Gene">
        <title>PacBio SMRT assembly of a complex multi-replicon genome reveals chlorocatechol degradative operon in a region of genome plasticity.</title>
        <authorList>
            <person name="Ricker N."/>
            <person name="Shen S.Y."/>
            <person name="Goordial J."/>
            <person name="Jin S."/>
            <person name="Fulthorpe R.R."/>
        </authorList>
    </citation>
    <scope>NUCLEOTIDE SEQUENCE [LARGE SCALE GENOMIC DNA]</scope>
    <source>
        <strain evidence="2 3">OLGA172</strain>
    </source>
</reference>
<proteinExistence type="predicted"/>
<keyword evidence="3" id="KW-1185">Reference proteome</keyword>
<sequence length="264" mass="29042">MNADAIVMTKLRDTFSHVEFAGSLDECLGELALRAGEMLNAGCAIAMLSERQVEEIGLRPGTEFGDVPDRPFEMADAQGSMHPGYDASVPGEDVECGIIPAGIAADTRTGKRMFSAIVMHGKVIGVVRAYQPQHRHCFSADDLQLFAILTLVITKSIQVIQLQNILRSRFTQMALTRSGEKTIGEIVAESAQTPNQMARILAKSFYREMIGAGFNFNQIIFAASEVISELTDNMRKHRDAYKRRVAHTEVREGRPSQSGQPEVV</sequence>
<evidence type="ECO:0000313" key="3">
    <source>
        <dbReference type="Proteomes" id="UP000076852"/>
    </source>
</evidence>
<evidence type="ECO:0008006" key="4">
    <source>
        <dbReference type="Google" id="ProtNLM"/>
    </source>
</evidence>
<feature type="region of interest" description="Disordered" evidence="1">
    <location>
        <begin position="244"/>
        <end position="264"/>
    </location>
</feature>
<dbReference type="AlphaFoldDB" id="A0A167WC04"/>
<feature type="compositionally biased region" description="Polar residues" evidence="1">
    <location>
        <begin position="255"/>
        <end position="264"/>
    </location>
</feature>
<dbReference type="KEGG" id="buz:AYM40_25070"/>
<evidence type="ECO:0000256" key="1">
    <source>
        <dbReference type="SAM" id="MobiDB-lite"/>
    </source>
</evidence>
<dbReference type="Proteomes" id="UP000076852">
    <property type="component" value="Chromosome 2"/>
</dbReference>
<dbReference type="OrthoDB" id="6116130at2"/>
<organism evidence="2 3">
    <name type="scientific">Paraburkholderia phytofirmans OLGA172</name>
    <dbReference type="NCBI Taxonomy" id="1417228"/>
    <lineage>
        <taxon>Bacteria</taxon>
        <taxon>Pseudomonadati</taxon>
        <taxon>Pseudomonadota</taxon>
        <taxon>Betaproteobacteria</taxon>
        <taxon>Burkholderiales</taxon>
        <taxon>Burkholderiaceae</taxon>
        <taxon>Paraburkholderia</taxon>
    </lineage>
</organism>
<name>A0A167WC04_9BURK</name>
<dbReference type="RefSeq" id="WP_063498900.1">
    <property type="nucleotide sequence ID" value="NZ_CP014579.1"/>
</dbReference>
<dbReference type="EMBL" id="CP014579">
    <property type="protein sequence ID" value="ANB75617.1"/>
    <property type="molecule type" value="Genomic_DNA"/>
</dbReference>
<dbReference type="STRING" id="1804984.AYM40_25070"/>
<dbReference type="SUPFAM" id="SSF55781">
    <property type="entry name" value="GAF domain-like"/>
    <property type="match status" value="1"/>
</dbReference>
<gene>
    <name evidence="2" type="ORF">AYM40_25070</name>
</gene>
<accession>A0A167WC04</accession>
<evidence type="ECO:0000313" key="2">
    <source>
        <dbReference type="EMBL" id="ANB75617.1"/>
    </source>
</evidence>